<name>A0AAD3TKV2_NEPGR</name>
<sequence>MGNDDEMECRRVSSSKRIDKEVCGGGVEDNGHVEVGSGQCFHCFGVTTLHMPPSTCFFSPSIIRTALPLFPFHLPSSRGMGFRLHLFDGFSFFFCIILL</sequence>
<evidence type="ECO:0000313" key="2">
    <source>
        <dbReference type="Proteomes" id="UP001279734"/>
    </source>
</evidence>
<comment type="caution">
    <text evidence="1">The sequence shown here is derived from an EMBL/GenBank/DDBJ whole genome shotgun (WGS) entry which is preliminary data.</text>
</comment>
<organism evidence="1 2">
    <name type="scientific">Nepenthes gracilis</name>
    <name type="common">Slender pitcher plant</name>
    <dbReference type="NCBI Taxonomy" id="150966"/>
    <lineage>
        <taxon>Eukaryota</taxon>
        <taxon>Viridiplantae</taxon>
        <taxon>Streptophyta</taxon>
        <taxon>Embryophyta</taxon>
        <taxon>Tracheophyta</taxon>
        <taxon>Spermatophyta</taxon>
        <taxon>Magnoliopsida</taxon>
        <taxon>eudicotyledons</taxon>
        <taxon>Gunneridae</taxon>
        <taxon>Pentapetalae</taxon>
        <taxon>Caryophyllales</taxon>
        <taxon>Nepenthaceae</taxon>
        <taxon>Nepenthes</taxon>
    </lineage>
</organism>
<dbReference type="Proteomes" id="UP001279734">
    <property type="component" value="Unassembled WGS sequence"/>
</dbReference>
<dbReference type="AlphaFoldDB" id="A0AAD3TKV2"/>
<evidence type="ECO:0000313" key="1">
    <source>
        <dbReference type="EMBL" id="GMH31029.1"/>
    </source>
</evidence>
<reference evidence="1" key="1">
    <citation type="submission" date="2023-05" db="EMBL/GenBank/DDBJ databases">
        <title>Nepenthes gracilis genome sequencing.</title>
        <authorList>
            <person name="Fukushima K."/>
        </authorList>
    </citation>
    <scope>NUCLEOTIDE SEQUENCE</scope>
    <source>
        <strain evidence="1">SING2019-196</strain>
    </source>
</reference>
<protein>
    <submittedName>
        <fullName evidence="1">Uncharacterized protein</fullName>
    </submittedName>
</protein>
<gene>
    <name evidence="1" type="ORF">Nepgr_032872</name>
</gene>
<keyword evidence="2" id="KW-1185">Reference proteome</keyword>
<accession>A0AAD3TKV2</accession>
<dbReference type="EMBL" id="BSYO01000039">
    <property type="protein sequence ID" value="GMH31029.1"/>
    <property type="molecule type" value="Genomic_DNA"/>
</dbReference>
<proteinExistence type="predicted"/>